<comment type="catalytic activity">
    <reaction evidence="1 9">
        <text>(S)-muconolactone = (4,5-dihydro-5-oxofuran-2-yl)-acetate</text>
        <dbReference type="Rhea" id="RHEA:12348"/>
        <dbReference type="ChEBI" id="CHEBI:58425"/>
        <dbReference type="ChEBI" id="CHEBI:58736"/>
        <dbReference type="EC" id="5.3.3.4"/>
    </reaction>
</comment>
<comment type="pathway">
    <text evidence="2 9">Aromatic compound metabolism; beta-ketoadipate pathway; 5-oxo-4,5-dihydro-2-furylacetate from catechol: step 3/3.</text>
</comment>
<evidence type="ECO:0000256" key="9">
    <source>
        <dbReference type="PIRNR" id="PIRNR001486"/>
    </source>
</evidence>
<dbReference type="UniPathway" id="UPA00157">
    <property type="reaction ID" value="UER00260"/>
</dbReference>
<keyword evidence="6 9" id="KW-0058">Aromatic hydrocarbons catabolism</keyword>
<evidence type="ECO:0000256" key="8">
    <source>
        <dbReference type="NCBIfam" id="TIGR03221"/>
    </source>
</evidence>
<dbReference type="InterPro" id="IPR011008">
    <property type="entry name" value="Dimeric_a/b-barrel"/>
</dbReference>
<evidence type="ECO:0000259" key="10">
    <source>
        <dbReference type="Pfam" id="PF02426"/>
    </source>
</evidence>
<dbReference type="EC" id="5.3.3.4" evidence="5 8"/>
<dbReference type="AlphaFoldDB" id="A0A157QWF7"/>
<name>A0A157QWF7_9BORD</name>
<proteinExistence type="inferred from homology"/>
<evidence type="ECO:0000313" key="11">
    <source>
        <dbReference type="EMBL" id="SAI49884.1"/>
    </source>
</evidence>
<dbReference type="InterPro" id="IPR003464">
    <property type="entry name" value="Muconolactone_d_Isoase"/>
</dbReference>
<dbReference type="RefSeq" id="WP_066418102.1">
    <property type="nucleotide sequence ID" value="NZ_FKBS01000025.1"/>
</dbReference>
<evidence type="ECO:0000256" key="3">
    <source>
        <dbReference type="ARBA" id="ARBA00010882"/>
    </source>
</evidence>
<keyword evidence="7 9" id="KW-0413">Isomerase</keyword>
<dbReference type="OrthoDB" id="2889526at2"/>
<gene>
    <name evidence="11" type="primary">catC2</name>
    <name evidence="11" type="ORF">SAMEA1982600_04099</name>
</gene>
<dbReference type="NCBIfam" id="TIGR03221">
    <property type="entry name" value="muco_delta"/>
    <property type="match status" value="1"/>
</dbReference>
<dbReference type="EMBL" id="FKBS01000025">
    <property type="protein sequence ID" value="SAI49884.1"/>
    <property type="molecule type" value="Genomic_DNA"/>
</dbReference>
<organism evidence="11 12">
    <name type="scientific">Bordetella ansorpii</name>
    <dbReference type="NCBI Taxonomy" id="288768"/>
    <lineage>
        <taxon>Bacteria</taxon>
        <taxon>Pseudomonadati</taxon>
        <taxon>Pseudomonadota</taxon>
        <taxon>Betaproteobacteria</taxon>
        <taxon>Burkholderiales</taxon>
        <taxon>Alcaligenaceae</taxon>
        <taxon>Bordetella</taxon>
    </lineage>
</organism>
<reference evidence="11 12" key="1">
    <citation type="submission" date="2016-03" db="EMBL/GenBank/DDBJ databases">
        <authorList>
            <consortium name="Pathogen Informatics"/>
        </authorList>
    </citation>
    <scope>NUCLEOTIDE SEQUENCE [LARGE SCALE GENOMIC DNA]</scope>
    <source>
        <strain evidence="11 12">NCTC13364</strain>
    </source>
</reference>
<evidence type="ECO:0000313" key="12">
    <source>
        <dbReference type="Proteomes" id="UP000077037"/>
    </source>
</evidence>
<dbReference type="Pfam" id="PF02426">
    <property type="entry name" value="MIase"/>
    <property type="match status" value="1"/>
</dbReference>
<comment type="subunit">
    <text evidence="4">Homodecamer.</text>
</comment>
<dbReference type="GO" id="GO:0042952">
    <property type="term" value="P:beta-ketoadipate pathway"/>
    <property type="evidence" value="ECO:0007669"/>
    <property type="project" value="UniProtKB-UniRule"/>
</dbReference>
<evidence type="ECO:0000256" key="4">
    <source>
        <dbReference type="ARBA" id="ARBA00011365"/>
    </source>
</evidence>
<dbReference type="Proteomes" id="UP000077037">
    <property type="component" value="Unassembled WGS sequence"/>
</dbReference>
<dbReference type="GO" id="GO:0016159">
    <property type="term" value="F:muconolactone delta-isomerase activity"/>
    <property type="evidence" value="ECO:0007669"/>
    <property type="project" value="UniProtKB-UniRule"/>
</dbReference>
<comment type="similarity">
    <text evidence="3 9">Belongs to the muconolactone Delta-isomerase family.</text>
</comment>
<evidence type="ECO:0000256" key="6">
    <source>
        <dbReference type="ARBA" id="ARBA00022797"/>
    </source>
</evidence>
<feature type="domain" description="Muconolactone isomerase" evidence="10">
    <location>
        <begin position="1"/>
        <end position="89"/>
    </location>
</feature>
<evidence type="ECO:0000256" key="1">
    <source>
        <dbReference type="ARBA" id="ARBA00001739"/>
    </source>
</evidence>
<protein>
    <recommendedName>
        <fullName evidence="5 8">Muconolactone Delta-isomerase</fullName>
        <shortName evidence="9">MIase</shortName>
        <ecNumber evidence="5 8">5.3.3.4</ecNumber>
    </recommendedName>
</protein>
<evidence type="ECO:0000256" key="2">
    <source>
        <dbReference type="ARBA" id="ARBA00005193"/>
    </source>
</evidence>
<evidence type="ECO:0000256" key="7">
    <source>
        <dbReference type="ARBA" id="ARBA00023235"/>
    </source>
</evidence>
<dbReference type="PIRSF" id="PIRSF001486">
    <property type="entry name" value="CatC"/>
    <property type="match status" value="1"/>
</dbReference>
<evidence type="ECO:0000256" key="5">
    <source>
        <dbReference type="ARBA" id="ARBA00012070"/>
    </source>
</evidence>
<dbReference type="InterPro" id="IPR026029">
    <property type="entry name" value="MLI_dom"/>
</dbReference>
<sequence>MLYMVQMQVNLPHDLPTEKADRLKADEKALAQKLQREGKWVHLWRVAGRYANVSVFDVADHDELNTLLFSLPLFPYMDVQVTALARHGSAI</sequence>
<dbReference type="SUPFAM" id="SSF54909">
    <property type="entry name" value="Dimeric alpha+beta barrel"/>
    <property type="match status" value="1"/>
</dbReference>
<accession>A0A157QWF7</accession>
<dbReference type="Gene3D" id="3.30.70.1060">
    <property type="entry name" value="Dimeric alpha+beta barrel"/>
    <property type="match status" value="1"/>
</dbReference>